<dbReference type="RefSeq" id="WP_269903345.1">
    <property type="nucleotide sequence ID" value="NZ_JAPFQA010000001.1"/>
</dbReference>
<dbReference type="InterPro" id="IPR038225">
    <property type="entry name" value="TagF_sf"/>
</dbReference>
<proteinExistence type="predicted"/>
<evidence type="ECO:0000313" key="2">
    <source>
        <dbReference type="Proteomes" id="UP001152178"/>
    </source>
</evidence>
<dbReference type="Pfam" id="PF09867">
    <property type="entry name" value="TagF_N"/>
    <property type="match status" value="1"/>
</dbReference>
<name>A0ABT4QM98_9HYPH</name>
<evidence type="ECO:0000313" key="1">
    <source>
        <dbReference type="EMBL" id="MCZ8542681.1"/>
    </source>
</evidence>
<organism evidence="1 2">
    <name type="scientific">Mesorhizobium qingshengii</name>
    <dbReference type="NCBI Taxonomy" id="1165689"/>
    <lineage>
        <taxon>Bacteria</taxon>
        <taxon>Pseudomonadati</taxon>
        <taxon>Pseudomonadota</taxon>
        <taxon>Alphaproteobacteria</taxon>
        <taxon>Hyphomicrobiales</taxon>
        <taxon>Phyllobacteriaceae</taxon>
        <taxon>Mesorhizobium</taxon>
    </lineage>
</organism>
<gene>
    <name evidence="1" type="primary">tagF</name>
    <name evidence="1" type="ORF">OOJ09_00710</name>
</gene>
<accession>A0ABT4QM98</accession>
<dbReference type="InterPro" id="IPR017748">
    <property type="entry name" value="TagF"/>
</dbReference>
<dbReference type="EMBL" id="JAPFQA010000001">
    <property type="protein sequence ID" value="MCZ8542681.1"/>
    <property type="molecule type" value="Genomic_DNA"/>
</dbReference>
<dbReference type="Proteomes" id="UP001152178">
    <property type="component" value="Unassembled WGS sequence"/>
</dbReference>
<sequence length="186" mass="20003">MPAADMTLPGFYGKMPATGDFVTRRLSGDFVRGWDRWLAQHLVPLFGSESWPSTTALRFLAGPASFGASAGVILQSADRVGRKFPLSVVAQLSEAPILLADAEAWFSSIEEAAIAAQNGELTPDELDAALARLPVPPVEAGEELISDMVMWTARSDIFDIDPQSPQATLEQILAASWEAQSMQGRV</sequence>
<reference evidence="1" key="1">
    <citation type="submission" date="2022-11" db="EMBL/GenBank/DDBJ databases">
        <authorList>
            <person name="Coimbra C."/>
        </authorList>
    </citation>
    <scope>NUCLEOTIDE SEQUENCE</scope>
    <source>
        <strain evidence="1">Jales19</strain>
    </source>
</reference>
<dbReference type="Gene3D" id="3.40.1730.10">
    <property type="entry name" value="pa0076 domain"/>
    <property type="match status" value="1"/>
</dbReference>
<protein>
    <submittedName>
        <fullName evidence="1">Type VI secretion system-associated protein TagF</fullName>
    </submittedName>
</protein>
<keyword evidence="2" id="KW-1185">Reference proteome</keyword>
<comment type="caution">
    <text evidence="1">The sequence shown here is derived from an EMBL/GenBank/DDBJ whole genome shotgun (WGS) entry which is preliminary data.</text>
</comment>
<dbReference type="NCBIfam" id="TIGR03373">
    <property type="entry name" value="VI_minor_4"/>
    <property type="match status" value="1"/>
</dbReference>